<proteinExistence type="predicted"/>
<accession>A0A8J2FTM6</accession>
<comment type="caution">
    <text evidence="1">The sequence shown here is derived from an EMBL/GenBank/DDBJ whole genome shotgun (WGS) entry which is preliminary data.</text>
</comment>
<evidence type="ECO:0000313" key="2">
    <source>
        <dbReference type="Proteomes" id="UP000663859"/>
    </source>
</evidence>
<reference evidence="1" key="1">
    <citation type="submission" date="2021-02" db="EMBL/GenBank/DDBJ databases">
        <authorList>
            <person name="Cremers G."/>
            <person name="Picone N."/>
        </authorList>
    </citation>
    <scope>NUCLEOTIDE SEQUENCE</scope>
    <source>
        <strain evidence="1">PQ17</strain>
    </source>
</reference>
<evidence type="ECO:0000313" key="1">
    <source>
        <dbReference type="EMBL" id="CAF0702634.1"/>
    </source>
</evidence>
<dbReference type="AlphaFoldDB" id="A0A8J2FTM6"/>
<gene>
    <name evidence="1" type="ORF">MPNT_50140</name>
</gene>
<sequence>MAFFALLLRKTCAAGGRKVAPLTWVSSLRHTGFLVKAAVRAMLSPLILERPLRLGKRQGKPTFISSVEKTVAQRFMDNYLTFLEV</sequence>
<keyword evidence="2" id="KW-1185">Reference proteome</keyword>
<protein>
    <submittedName>
        <fullName evidence="1">Uncharacterized protein</fullName>
    </submittedName>
</protein>
<organism evidence="1 2">
    <name type="scientific">Candidatus Methylacidithermus pantelleriae</name>
    <dbReference type="NCBI Taxonomy" id="2744239"/>
    <lineage>
        <taxon>Bacteria</taxon>
        <taxon>Pseudomonadati</taxon>
        <taxon>Verrucomicrobiota</taxon>
        <taxon>Methylacidiphilae</taxon>
        <taxon>Methylacidiphilales</taxon>
        <taxon>Methylacidiphilaceae</taxon>
        <taxon>Candidatus Methylacidithermus</taxon>
    </lineage>
</organism>
<dbReference type="Proteomes" id="UP000663859">
    <property type="component" value="Unassembled WGS sequence"/>
</dbReference>
<name>A0A8J2FTM6_9BACT</name>
<dbReference type="EMBL" id="CAJNOB010000045">
    <property type="protein sequence ID" value="CAF0702634.1"/>
    <property type="molecule type" value="Genomic_DNA"/>
</dbReference>